<proteinExistence type="predicted"/>
<organism evidence="2">
    <name type="scientific">bioreactor metagenome</name>
    <dbReference type="NCBI Taxonomy" id="1076179"/>
    <lineage>
        <taxon>unclassified sequences</taxon>
        <taxon>metagenomes</taxon>
        <taxon>ecological metagenomes</taxon>
    </lineage>
</organism>
<feature type="region of interest" description="Disordered" evidence="1">
    <location>
        <begin position="36"/>
        <end position="79"/>
    </location>
</feature>
<accession>A0A645ERZ5</accession>
<reference evidence="2" key="1">
    <citation type="submission" date="2019-08" db="EMBL/GenBank/DDBJ databases">
        <authorList>
            <person name="Kucharzyk K."/>
            <person name="Murdoch R.W."/>
            <person name="Higgins S."/>
            <person name="Loffler F."/>
        </authorList>
    </citation>
    <scope>NUCLEOTIDE SEQUENCE</scope>
</reference>
<comment type="caution">
    <text evidence="2">The sequence shown here is derived from an EMBL/GenBank/DDBJ whole genome shotgun (WGS) entry which is preliminary data.</text>
</comment>
<protein>
    <submittedName>
        <fullName evidence="2">Uncharacterized protein</fullName>
    </submittedName>
</protein>
<dbReference type="EMBL" id="VSSQ01050716">
    <property type="protein sequence ID" value="MPN04795.1"/>
    <property type="molecule type" value="Genomic_DNA"/>
</dbReference>
<sequence length="133" mass="14634">MEPQIHKQQGHKRVQTGALADDAGLQYVAHHRNCQIQQQYARAPGHIPARQGQDSPGNKDGARAHHRQNVHHGDERGQQHRVFHPHEGKAKGQLAEGDKHNQQIGLDHLKQGAGEGGPRIPGQGVVFFGHLLP</sequence>
<evidence type="ECO:0000256" key="1">
    <source>
        <dbReference type="SAM" id="MobiDB-lite"/>
    </source>
</evidence>
<gene>
    <name evidence="2" type="ORF">SDC9_152043</name>
</gene>
<dbReference type="AlphaFoldDB" id="A0A645ERZ5"/>
<name>A0A645ERZ5_9ZZZZ</name>
<evidence type="ECO:0000313" key="2">
    <source>
        <dbReference type="EMBL" id="MPN04795.1"/>
    </source>
</evidence>